<accession>A0A0A9HR65</accession>
<dbReference type="AlphaFoldDB" id="A0A0A9HR65"/>
<proteinExistence type="predicted"/>
<evidence type="ECO:0000313" key="1">
    <source>
        <dbReference type="EMBL" id="JAE38334.1"/>
    </source>
</evidence>
<sequence length="29" mass="2978">MWPRCGVACGCLVEPRAARPGCGGARCCP</sequence>
<reference evidence="1" key="1">
    <citation type="submission" date="2014-09" db="EMBL/GenBank/DDBJ databases">
        <authorList>
            <person name="Magalhaes I.L.F."/>
            <person name="Oliveira U."/>
            <person name="Santos F.R."/>
            <person name="Vidigal T.H.D.A."/>
            <person name="Brescovit A.D."/>
            <person name="Santos A.J."/>
        </authorList>
    </citation>
    <scope>NUCLEOTIDE SEQUENCE</scope>
    <source>
        <tissue evidence="1">Shoot tissue taken approximately 20 cm above the soil surface</tissue>
    </source>
</reference>
<protein>
    <submittedName>
        <fullName evidence="1">Uncharacterized protein</fullName>
    </submittedName>
</protein>
<dbReference type="EMBL" id="GBRH01159562">
    <property type="protein sequence ID" value="JAE38334.1"/>
    <property type="molecule type" value="Transcribed_RNA"/>
</dbReference>
<reference evidence="1" key="2">
    <citation type="journal article" date="2015" name="Data Brief">
        <title>Shoot transcriptome of the giant reed, Arundo donax.</title>
        <authorList>
            <person name="Barrero R.A."/>
            <person name="Guerrero F.D."/>
            <person name="Moolhuijzen P."/>
            <person name="Goolsby J.A."/>
            <person name="Tidwell J."/>
            <person name="Bellgard S.E."/>
            <person name="Bellgard M.I."/>
        </authorList>
    </citation>
    <scope>NUCLEOTIDE SEQUENCE</scope>
    <source>
        <tissue evidence="1">Shoot tissue taken approximately 20 cm above the soil surface</tissue>
    </source>
</reference>
<name>A0A0A9HR65_ARUDO</name>
<organism evidence="1">
    <name type="scientific">Arundo donax</name>
    <name type="common">Giant reed</name>
    <name type="synonym">Donax arundinaceus</name>
    <dbReference type="NCBI Taxonomy" id="35708"/>
    <lineage>
        <taxon>Eukaryota</taxon>
        <taxon>Viridiplantae</taxon>
        <taxon>Streptophyta</taxon>
        <taxon>Embryophyta</taxon>
        <taxon>Tracheophyta</taxon>
        <taxon>Spermatophyta</taxon>
        <taxon>Magnoliopsida</taxon>
        <taxon>Liliopsida</taxon>
        <taxon>Poales</taxon>
        <taxon>Poaceae</taxon>
        <taxon>PACMAD clade</taxon>
        <taxon>Arundinoideae</taxon>
        <taxon>Arundineae</taxon>
        <taxon>Arundo</taxon>
    </lineage>
</organism>